<proteinExistence type="predicted"/>
<keyword evidence="2" id="KW-1185">Reference proteome</keyword>
<dbReference type="Proteomes" id="UP000693946">
    <property type="component" value="Unassembled WGS sequence"/>
</dbReference>
<comment type="caution">
    <text evidence="1">The sequence shown here is derived from an EMBL/GenBank/DDBJ whole genome shotgun (WGS) entry which is preliminary data.</text>
</comment>
<gene>
    <name evidence="1" type="ORF">JOB18_025072</name>
</gene>
<protein>
    <submittedName>
        <fullName evidence="1">Uncharacterized protein</fullName>
    </submittedName>
</protein>
<name>A0AAV6PI77_SOLSE</name>
<dbReference type="AlphaFoldDB" id="A0AAV6PI77"/>
<dbReference type="EMBL" id="JAGKHQ010000847">
    <property type="protein sequence ID" value="KAG7464185.1"/>
    <property type="molecule type" value="Genomic_DNA"/>
</dbReference>
<organism evidence="1 2">
    <name type="scientific">Solea senegalensis</name>
    <name type="common">Senegalese sole</name>
    <dbReference type="NCBI Taxonomy" id="28829"/>
    <lineage>
        <taxon>Eukaryota</taxon>
        <taxon>Metazoa</taxon>
        <taxon>Chordata</taxon>
        <taxon>Craniata</taxon>
        <taxon>Vertebrata</taxon>
        <taxon>Euteleostomi</taxon>
        <taxon>Actinopterygii</taxon>
        <taxon>Neopterygii</taxon>
        <taxon>Teleostei</taxon>
        <taxon>Neoteleostei</taxon>
        <taxon>Acanthomorphata</taxon>
        <taxon>Carangaria</taxon>
        <taxon>Pleuronectiformes</taxon>
        <taxon>Pleuronectoidei</taxon>
        <taxon>Soleidae</taxon>
        <taxon>Solea</taxon>
    </lineage>
</organism>
<evidence type="ECO:0000313" key="1">
    <source>
        <dbReference type="EMBL" id="KAG7464185.1"/>
    </source>
</evidence>
<sequence>MKHLPWADVMPLVIISKTRLISHQHPHAHWSTRLLILRVNSRRQRRVSRLVSDCQATETLFLTSLRLLKHSVSSVTSASPRSWWIHLDKI</sequence>
<reference evidence="1 2" key="1">
    <citation type="journal article" date="2021" name="Sci. Rep.">
        <title>Chromosome anchoring in Senegalese sole (Solea senegalensis) reveals sex-associated markers and genome rearrangements in flatfish.</title>
        <authorList>
            <person name="Guerrero-Cozar I."/>
            <person name="Gomez-Garrido J."/>
            <person name="Berbel C."/>
            <person name="Martinez-Blanch J.F."/>
            <person name="Alioto T."/>
            <person name="Claros M.G."/>
            <person name="Gagnaire P.A."/>
            <person name="Manchado M."/>
        </authorList>
    </citation>
    <scope>NUCLEOTIDE SEQUENCE [LARGE SCALE GENOMIC DNA]</scope>
    <source>
        <strain evidence="1">Sse05_10M</strain>
    </source>
</reference>
<evidence type="ECO:0000313" key="2">
    <source>
        <dbReference type="Proteomes" id="UP000693946"/>
    </source>
</evidence>
<accession>A0AAV6PI77</accession>